<dbReference type="RefSeq" id="WP_280941705.1">
    <property type="nucleotide sequence ID" value="NZ_JARYGX010000013.1"/>
</dbReference>
<dbReference type="GO" id="GO:0017168">
    <property type="term" value="F:5-oxoprolinase (ATP-hydrolyzing) activity"/>
    <property type="evidence" value="ECO:0007669"/>
    <property type="project" value="UniProtKB-EC"/>
</dbReference>
<dbReference type="PANTHER" id="PTHR30292">
    <property type="entry name" value="UNCHARACTERIZED PROTEIN YBGL-RELATED"/>
    <property type="match status" value="1"/>
</dbReference>
<evidence type="ECO:0000313" key="2">
    <source>
        <dbReference type="Proteomes" id="UP001160550"/>
    </source>
</evidence>
<dbReference type="SUPFAM" id="SSF88713">
    <property type="entry name" value="Glycoside hydrolase/deacetylase"/>
    <property type="match status" value="1"/>
</dbReference>
<comment type="caution">
    <text evidence="1">The sequence shown here is derived from an EMBL/GenBank/DDBJ whole genome shotgun (WGS) entry which is preliminary data.</text>
</comment>
<keyword evidence="1" id="KW-0378">Hydrolase</keyword>
<accession>A0ABT6MPE0</accession>
<dbReference type="InterPro" id="IPR011330">
    <property type="entry name" value="Glyco_hydro/deAcase_b/a-brl"/>
</dbReference>
<dbReference type="PANTHER" id="PTHR30292:SF0">
    <property type="entry name" value="5-OXOPROLINASE SUBUNIT A"/>
    <property type="match status" value="1"/>
</dbReference>
<dbReference type="EC" id="3.5.2.9" evidence="1"/>
<gene>
    <name evidence="1" type="ORF">QF205_05275</name>
</gene>
<organism evidence="1 2">
    <name type="scientific">Luteimonas composti</name>
    <dbReference type="NCBI Taxonomy" id="398257"/>
    <lineage>
        <taxon>Bacteria</taxon>
        <taxon>Pseudomonadati</taxon>
        <taxon>Pseudomonadota</taxon>
        <taxon>Gammaproteobacteria</taxon>
        <taxon>Lysobacterales</taxon>
        <taxon>Lysobacteraceae</taxon>
        <taxon>Luteimonas</taxon>
    </lineage>
</organism>
<evidence type="ECO:0000313" key="1">
    <source>
        <dbReference type="EMBL" id="MDH7452497.1"/>
    </source>
</evidence>
<dbReference type="NCBIfam" id="NF003816">
    <property type="entry name" value="PRK05406.1-5"/>
    <property type="match status" value="1"/>
</dbReference>
<sequence length="253" mass="26163">MTTRIDFNCDLGEGCGDDAAIVPCISSASIATGGHAGDEASMRAAIALCLGHGVAIGAHPSFIDRMHFGRRELALPPAEIHALVHAQVEALATLCAQAGTRLAHVKPHGALYNLAARDAQVADAVARAVRDSDARLRLYALAGSRLVDAGRRLGLAVAEEVFAERGYAADGSLVPRGQPGAVVERVEDALAQVRDMLRDGAVRAIDGGRVPIRADTLCLHGDRPDAAAFAAALHDALRDDGIAIVPPGAPESA</sequence>
<proteinExistence type="predicted"/>
<keyword evidence="2" id="KW-1185">Reference proteome</keyword>
<name>A0ABT6MPE0_9GAMM</name>
<dbReference type="NCBIfam" id="NF003814">
    <property type="entry name" value="PRK05406.1-3"/>
    <property type="match status" value="1"/>
</dbReference>
<dbReference type="Proteomes" id="UP001160550">
    <property type="component" value="Unassembled WGS sequence"/>
</dbReference>
<dbReference type="Gene3D" id="3.20.20.370">
    <property type="entry name" value="Glycoside hydrolase/deacetylase"/>
    <property type="match status" value="1"/>
</dbReference>
<protein>
    <submittedName>
        <fullName evidence="1">5-oxoprolinase subunit PxpA</fullName>
        <ecNumber evidence="1">3.5.2.9</ecNumber>
    </submittedName>
</protein>
<reference evidence="1" key="1">
    <citation type="journal article" date="2007" name="Int. J. Syst. Evol. Microbiol.">
        <title>Luteimonas composti sp. nov., a moderately thermophilic bacterium isolated from food waste.</title>
        <authorList>
            <person name="Young C.C."/>
            <person name="Kampfer P."/>
            <person name="Chen W.M."/>
            <person name="Yen W.S."/>
            <person name="Arun A.B."/>
            <person name="Lai W.A."/>
            <person name="Shen F.T."/>
            <person name="Rekha P.D."/>
            <person name="Lin K.Y."/>
            <person name="Chou J.H."/>
        </authorList>
    </citation>
    <scope>NUCLEOTIDE SEQUENCE</scope>
    <source>
        <strain evidence="1">CC-YY355</strain>
    </source>
</reference>
<dbReference type="Pfam" id="PF03746">
    <property type="entry name" value="LamB_YcsF"/>
    <property type="match status" value="1"/>
</dbReference>
<dbReference type="InterPro" id="IPR005501">
    <property type="entry name" value="LamB/YcsF/PxpA-like"/>
</dbReference>
<dbReference type="CDD" id="cd10787">
    <property type="entry name" value="LamB_YcsF_like"/>
    <property type="match status" value="1"/>
</dbReference>
<reference evidence="1" key="2">
    <citation type="submission" date="2023-04" db="EMBL/GenBank/DDBJ databases">
        <authorList>
            <person name="Sun J.-Q."/>
        </authorList>
    </citation>
    <scope>NUCLEOTIDE SEQUENCE</scope>
    <source>
        <strain evidence="1">CC-YY355</strain>
    </source>
</reference>
<dbReference type="EMBL" id="JARYGX010000013">
    <property type="protein sequence ID" value="MDH7452497.1"/>
    <property type="molecule type" value="Genomic_DNA"/>
</dbReference>